<dbReference type="PANTHER" id="PTHR37313:SF2">
    <property type="entry name" value="UPF0749 PROTEIN YLXX"/>
    <property type="match status" value="1"/>
</dbReference>
<dbReference type="InterPro" id="IPR010273">
    <property type="entry name" value="DUF881"/>
</dbReference>
<reference evidence="3" key="1">
    <citation type="submission" date="2019-08" db="EMBL/GenBank/DDBJ databases">
        <authorList>
            <person name="Kucharzyk K."/>
            <person name="Murdoch R.W."/>
            <person name="Higgins S."/>
            <person name="Loffler F."/>
        </authorList>
    </citation>
    <scope>NUCLEOTIDE SEQUENCE</scope>
</reference>
<evidence type="ECO:0008006" key="4">
    <source>
        <dbReference type="Google" id="ProtNLM"/>
    </source>
</evidence>
<organism evidence="3">
    <name type="scientific">bioreactor metagenome</name>
    <dbReference type="NCBI Taxonomy" id="1076179"/>
    <lineage>
        <taxon>unclassified sequences</taxon>
        <taxon>metagenomes</taxon>
        <taxon>ecological metagenomes</taxon>
    </lineage>
</organism>
<name>A0A644XQB7_9ZZZZ</name>
<comment type="caution">
    <text evidence="3">The sequence shown here is derived from an EMBL/GenBank/DDBJ whole genome shotgun (WGS) entry which is preliminary data.</text>
</comment>
<evidence type="ECO:0000256" key="2">
    <source>
        <dbReference type="SAM" id="Phobius"/>
    </source>
</evidence>
<accession>A0A644XQB7</accession>
<proteinExistence type="predicted"/>
<gene>
    <name evidence="3" type="ORF">SDC9_64805</name>
</gene>
<keyword evidence="2" id="KW-0472">Membrane</keyword>
<feature type="transmembrane region" description="Helical" evidence="2">
    <location>
        <begin position="43"/>
        <end position="64"/>
    </location>
</feature>
<protein>
    <recommendedName>
        <fullName evidence="4">Division initiation protein</fullName>
    </recommendedName>
</protein>
<dbReference type="Gene3D" id="3.30.70.1880">
    <property type="entry name" value="Protein of unknown function DUF881"/>
    <property type="match status" value="1"/>
</dbReference>
<dbReference type="Pfam" id="PF05949">
    <property type="entry name" value="DUF881"/>
    <property type="match status" value="1"/>
</dbReference>
<dbReference type="PANTHER" id="PTHR37313">
    <property type="entry name" value="UPF0749 PROTEIN RV1825"/>
    <property type="match status" value="1"/>
</dbReference>
<sequence>MNQNNDYQAEQTSFSDHTLEAAERDTGAGRPDSSAKGYGKRGFAGKFAVFCICLLFGFLVAMQFKSVKLSVDTVQNNQLMRAEELQTLLNKERQKNEQLYGEILQYKDDLSKYREQALTSGDYAEVLAQQLIRSELVAGMTDVEGPGITVTMTDSQIQITTEYLNDPNYYIIHDTDILSVVNELRDAGAEAIAINGERLIATSEIRCAGSIVSVNNNRYAAPYVITAIGDPDALAGALQMRGGVVDQLAPWGIGVGIEKNELIQIKGYTGGITFKYATPTEGSEN</sequence>
<keyword evidence="1" id="KW-0175">Coiled coil</keyword>
<evidence type="ECO:0000313" key="3">
    <source>
        <dbReference type="EMBL" id="MPM18396.1"/>
    </source>
</evidence>
<dbReference type="AlphaFoldDB" id="A0A644XQB7"/>
<feature type="coiled-coil region" evidence="1">
    <location>
        <begin position="82"/>
        <end position="116"/>
    </location>
</feature>
<keyword evidence="2" id="KW-0812">Transmembrane</keyword>
<keyword evidence="2" id="KW-1133">Transmembrane helix</keyword>
<dbReference type="EMBL" id="VSSQ01002975">
    <property type="protein sequence ID" value="MPM18396.1"/>
    <property type="molecule type" value="Genomic_DNA"/>
</dbReference>
<evidence type="ECO:0000256" key="1">
    <source>
        <dbReference type="SAM" id="Coils"/>
    </source>
</evidence>